<accession>A0A1Z5HTJ1</accession>
<dbReference type="GO" id="GO:0017004">
    <property type="term" value="P:cytochrome complex assembly"/>
    <property type="evidence" value="ECO:0007669"/>
    <property type="project" value="InterPro"/>
</dbReference>
<feature type="domain" description="Cytochrome C biogenesis protein transmembrane" evidence="7">
    <location>
        <begin position="57"/>
        <end position="120"/>
    </location>
</feature>
<dbReference type="OrthoDB" id="9809733at2"/>
<dbReference type="Pfam" id="PF02683">
    <property type="entry name" value="DsbD_TM"/>
    <property type="match status" value="1"/>
</dbReference>
<dbReference type="InterPro" id="IPR003834">
    <property type="entry name" value="Cyt_c_assmbl_TM_dom"/>
</dbReference>
<dbReference type="GO" id="GO:0016020">
    <property type="term" value="C:membrane"/>
    <property type="evidence" value="ECO:0007669"/>
    <property type="project" value="UniProtKB-SubCell"/>
</dbReference>
<dbReference type="Proteomes" id="UP000197032">
    <property type="component" value="Unassembled WGS sequence"/>
</dbReference>
<name>A0A1Z5HTJ1_9FIRM</name>
<dbReference type="PANTHER" id="PTHR31272">
    <property type="entry name" value="CYTOCHROME C-TYPE BIOGENESIS PROTEIN HI_1454-RELATED"/>
    <property type="match status" value="1"/>
</dbReference>
<gene>
    <name evidence="8" type="ORF">KKC1_18080</name>
</gene>
<dbReference type="PANTHER" id="PTHR31272:SF6">
    <property type="entry name" value="CYTOCHROME C-TYPE BIOGENESIS CCDA-LIKE CHLOROPLASTIC PROTEIN"/>
    <property type="match status" value="1"/>
</dbReference>
<evidence type="ECO:0000256" key="5">
    <source>
        <dbReference type="ARBA" id="ARBA00023136"/>
    </source>
</evidence>
<comment type="subcellular location">
    <subcellularLocation>
        <location evidence="1">Membrane</location>
        <topology evidence="1">Multi-pass membrane protein</topology>
    </subcellularLocation>
</comment>
<protein>
    <submittedName>
        <fullName evidence="8">Cytochrome c biogenesis protein, transmembrane region</fullName>
    </submittedName>
</protein>
<evidence type="ECO:0000256" key="2">
    <source>
        <dbReference type="ARBA" id="ARBA00006143"/>
    </source>
</evidence>
<comment type="caution">
    <text evidence="8">The sequence shown here is derived from an EMBL/GenBank/DDBJ whole genome shotgun (WGS) entry which is preliminary data.</text>
</comment>
<feature type="transmembrane region" description="Helical" evidence="6">
    <location>
        <begin position="92"/>
        <end position="113"/>
    </location>
</feature>
<evidence type="ECO:0000313" key="8">
    <source>
        <dbReference type="EMBL" id="GAW92657.1"/>
    </source>
</evidence>
<feature type="transmembrane region" description="Helical" evidence="6">
    <location>
        <begin position="59"/>
        <end position="86"/>
    </location>
</feature>
<keyword evidence="9" id="KW-1185">Reference proteome</keyword>
<proteinExistence type="inferred from homology"/>
<keyword evidence="5 6" id="KW-0472">Membrane</keyword>
<evidence type="ECO:0000259" key="7">
    <source>
        <dbReference type="Pfam" id="PF02683"/>
    </source>
</evidence>
<evidence type="ECO:0000256" key="6">
    <source>
        <dbReference type="SAM" id="Phobius"/>
    </source>
</evidence>
<keyword evidence="4 6" id="KW-1133">Transmembrane helix</keyword>
<dbReference type="RefSeq" id="WP_088553958.1">
    <property type="nucleotide sequence ID" value="NZ_BDGJ01000088.1"/>
</dbReference>
<evidence type="ECO:0000313" key="9">
    <source>
        <dbReference type="Proteomes" id="UP000197032"/>
    </source>
</evidence>
<dbReference type="EMBL" id="BDGJ01000088">
    <property type="protein sequence ID" value="GAW92657.1"/>
    <property type="molecule type" value="Genomic_DNA"/>
</dbReference>
<evidence type="ECO:0000256" key="4">
    <source>
        <dbReference type="ARBA" id="ARBA00022989"/>
    </source>
</evidence>
<feature type="transmembrane region" description="Helical" evidence="6">
    <location>
        <begin position="21"/>
        <end position="38"/>
    </location>
</feature>
<organism evidence="8 9">
    <name type="scientific">Calderihabitans maritimus</name>
    <dbReference type="NCBI Taxonomy" id="1246530"/>
    <lineage>
        <taxon>Bacteria</taxon>
        <taxon>Bacillati</taxon>
        <taxon>Bacillota</taxon>
        <taxon>Clostridia</taxon>
        <taxon>Neomoorellales</taxon>
        <taxon>Calderihabitantaceae</taxon>
        <taxon>Calderihabitans</taxon>
    </lineage>
</organism>
<reference evidence="9" key="1">
    <citation type="journal article" date="2017" name="Appl. Environ. Microbiol.">
        <title>Genomic analysis of Calderihabitans maritimus KKC1, a thermophilic hydrogenogenic carboxydotrophic bacterium isolated from marine sediment.</title>
        <authorList>
            <person name="Omae K."/>
            <person name="Yoneda Y."/>
            <person name="Fukuyama Y."/>
            <person name="Yoshida T."/>
            <person name="Sako Y."/>
        </authorList>
    </citation>
    <scope>NUCLEOTIDE SEQUENCE [LARGE SCALE GENOMIC DNA]</scope>
    <source>
        <strain evidence="9">KKC1</strain>
    </source>
</reference>
<evidence type="ECO:0000256" key="1">
    <source>
        <dbReference type="ARBA" id="ARBA00004141"/>
    </source>
</evidence>
<dbReference type="InterPro" id="IPR051790">
    <property type="entry name" value="Cytochrome_c-biogenesis_DsbD"/>
</dbReference>
<dbReference type="AlphaFoldDB" id="A0A1Z5HTJ1"/>
<keyword evidence="3 6" id="KW-0812">Transmembrane</keyword>
<comment type="similarity">
    <text evidence="2">Belongs to the DsbD family.</text>
</comment>
<sequence>MKTIIGAIGAAVGKMFLSYRLSLYVPWFTLLMGIYLAADLKLKLPTMKIRAATVRGPDGAFLLGLPFGIIASPCTVPILLSILALAATKDSIFFGAIAMFVYAIGRGLLLLLIGTFTGIIKNLVVLTRWGKYFERAFGSNRQLV</sequence>
<evidence type="ECO:0000256" key="3">
    <source>
        <dbReference type="ARBA" id="ARBA00022692"/>
    </source>
</evidence>